<proteinExistence type="predicted"/>
<name>A0A098AZV2_DESHA</name>
<evidence type="ECO:0000313" key="1">
    <source>
        <dbReference type="EMBL" id="CDX02169.1"/>
    </source>
</evidence>
<dbReference type="EMBL" id="LK996017">
    <property type="protein sequence ID" value="CDX02169.1"/>
    <property type="molecule type" value="Genomic_DNA"/>
</dbReference>
<dbReference type="AlphaFoldDB" id="A0A098AZV2"/>
<sequence length="131" mass="14740">MPNSQELLEQISNGQKTLNQAREELGLEPIEDERGREKIVYSSSPIEISHESVIDSARLLKDININLAEALGSGEHEKDLMIIHEIRENCKMIKLLLEHRICPISQEKKGIFSKKGKSKGGYCAYGPPNEL</sequence>
<dbReference type="RefSeq" id="WP_208925670.1">
    <property type="nucleotide sequence ID" value="NZ_LK996017.1"/>
</dbReference>
<gene>
    <name evidence="1" type="ORF">DPCES_2282</name>
</gene>
<protein>
    <submittedName>
        <fullName evidence="1">Uncharacterized protein</fullName>
    </submittedName>
</protein>
<accession>A0A098AZV2</accession>
<reference evidence="1" key="1">
    <citation type="submission" date="2014-07" db="EMBL/GenBank/DDBJ databases">
        <authorList>
            <person name="Hornung V.Bastian."/>
        </authorList>
    </citation>
    <scope>NUCLEOTIDE SEQUENCE</scope>
    <source>
        <strain evidence="1">PCE-S</strain>
    </source>
</reference>
<organism evidence="1">
    <name type="scientific">Desulfitobacterium hafniense</name>
    <name type="common">Desulfitobacterium frappieri</name>
    <dbReference type="NCBI Taxonomy" id="49338"/>
    <lineage>
        <taxon>Bacteria</taxon>
        <taxon>Bacillati</taxon>
        <taxon>Bacillota</taxon>
        <taxon>Clostridia</taxon>
        <taxon>Eubacteriales</taxon>
        <taxon>Desulfitobacteriaceae</taxon>
        <taxon>Desulfitobacterium</taxon>
    </lineage>
</organism>